<dbReference type="GO" id="GO:0005506">
    <property type="term" value="F:iron ion binding"/>
    <property type="evidence" value="ECO:0007669"/>
    <property type="project" value="InterPro"/>
</dbReference>
<accession>A0A8R1DH65</accession>
<organism evidence="8 9">
    <name type="scientific">Caenorhabditis japonica</name>
    <dbReference type="NCBI Taxonomy" id="281687"/>
    <lineage>
        <taxon>Eukaryota</taxon>
        <taxon>Metazoa</taxon>
        <taxon>Ecdysozoa</taxon>
        <taxon>Nematoda</taxon>
        <taxon>Chromadorea</taxon>
        <taxon>Rhabditida</taxon>
        <taxon>Rhabditina</taxon>
        <taxon>Rhabditomorpha</taxon>
        <taxon>Rhabditoidea</taxon>
        <taxon>Rhabditidae</taxon>
        <taxon>Peloderinae</taxon>
        <taxon>Caenorhabditis</taxon>
    </lineage>
</organism>
<keyword evidence="7" id="KW-0732">Signal</keyword>
<evidence type="ECO:0000256" key="3">
    <source>
        <dbReference type="ARBA" id="ARBA00023004"/>
    </source>
</evidence>
<keyword evidence="4 6" id="KW-0503">Monooxygenase</keyword>
<keyword evidence="6" id="KW-0560">Oxidoreductase</keyword>
<dbReference type="InterPro" id="IPR050182">
    <property type="entry name" value="Cytochrome_P450_fam2"/>
</dbReference>
<feature type="signal peptide" evidence="7">
    <location>
        <begin position="1"/>
        <end position="21"/>
    </location>
</feature>
<keyword evidence="9" id="KW-1185">Reference proteome</keyword>
<dbReference type="Pfam" id="PF00067">
    <property type="entry name" value="p450"/>
    <property type="match status" value="1"/>
</dbReference>
<dbReference type="CDD" id="cd20617">
    <property type="entry name" value="CYP1_2-like"/>
    <property type="match status" value="1"/>
</dbReference>
<protein>
    <recommendedName>
        <fullName evidence="10">CYtochrome P450 family</fullName>
    </recommendedName>
</protein>
<dbReference type="InterPro" id="IPR017972">
    <property type="entry name" value="Cyt_P450_CS"/>
</dbReference>
<dbReference type="InterPro" id="IPR001128">
    <property type="entry name" value="Cyt_P450"/>
</dbReference>
<dbReference type="PRINTS" id="PR00385">
    <property type="entry name" value="P450"/>
</dbReference>
<dbReference type="Proteomes" id="UP000005237">
    <property type="component" value="Unassembled WGS sequence"/>
</dbReference>
<keyword evidence="2 5" id="KW-0479">Metal-binding</keyword>
<evidence type="ECO:0008006" key="10">
    <source>
        <dbReference type="Google" id="ProtNLM"/>
    </source>
</evidence>
<dbReference type="PRINTS" id="PR00463">
    <property type="entry name" value="EP450I"/>
</dbReference>
<reference evidence="9" key="1">
    <citation type="submission" date="2010-08" db="EMBL/GenBank/DDBJ databases">
        <authorList>
            <consortium name="Caenorhabditis japonica Sequencing Consortium"/>
            <person name="Wilson R.K."/>
        </authorList>
    </citation>
    <scope>NUCLEOTIDE SEQUENCE [LARGE SCALE GENOMIC DNA]</scope>
    <source>
        <strain evidence="9">DF5081</strain>
    </source>
</reference>
<dbReference type="GO" id="GO:0006805">
    <property type="term" value="P:xenobiotic metabolic process"/>
    <property type="evidence" value="ECO:0007669"/>
    <property type="project" value="TreeGrafter"/>
</dbReference>
<feature type="binding site" description="axial binding residue" evidence="5">
    <location>
        <position position="449"/>
    </location>
    <ligand>
        <name>heme</name>
        <dbReference type="ChEBI" id="CHEBI:30413"/>
    </ligand>
    <ligandPart>
        <name>Fe</name>
        <dbReference type="ChEBI" id="CHEBI:18248"/>
    </ligandPart>
</feature>
<dbReference type="AlphaFoldDB" id="A0A8R1DH65"/>
<comment type="similarity">
    <text evidence="1 6">Belongs to the cytochrome P450 family.</text>
</comment>
<evidence type="ECO:0000256" key="4">
    <source>
        <dbReference type="ARBA" id="ARBA00023033"/>
    </source>
</evidence>
<keyword evidence="3 5" id="KW-0408">Iron</keyword>
<evidence type="ECO:0000256" key="2">
    <source>
        <dbReference type="ARBA" id="ARBA00022723"/>
    </source>
</evidence>
<dbReference type="GO" id="GO:0006082">
    <property type="term" value="P:organic acid metabolic process"/>
    <property type="evidence" value="ECO:0007669"/>
    <property type="project" value="TreeGrafter"/>
</dbReference>
<evidence type="ECO:0000256" key="6">
    <source>
        <dbReference type="RuleBase" id="RU000461"/>
    </source>
</evidence>
<evidence type="ECO:0000313" key="8">
    <source>
        <dbReference type="EnsemblMetazoa" id="CJA02061.1"/>
    </source>
</evidence>
<dbReference type="InterPro" id="IPR036396">
    <property type="entry name" value="Cyt_P450_sf"/>
</dbReference>
<evidence type="ECO:0000256" key="1">
    <source>
        <dbReference type="ARBA" id="ARBA00010617"/>
    </source>
</evidence>
<name>A0A8R1DH65_CAEJA</name>
<dbReference type="FunFam" id="1.10.630.10:FF:000084">
    <property type="entry name" value="CYtochrome P450 family"/>
    <property type="match status" value="1"/>
</dbReference>
<dbReference type="InterPro" id="IPR002401">
    <property type="entry name" value="Cyt_P450_E_grp-I"/>
</dbReference>
<keyword evidence="5 6" id="KW-0349">Heme</keyword>
<evidence type="ECO:0000256" key="5">
    <source>
        <dbReference type="PIRSR" id="PIRSR602401-1"/>
    </source>
</evidence>
<dbReference type="OMA" id="NVNLFRI"/>
<dbReference type="GO" id="GO:0020037">
    <property type="term" value="F:heme binding"/>
    <property type="evidence" value="ECO:0007669"/>
    <property type="project" value="InterPro"/>
</dbReference>
<dbReference type="PANTHER" id="PTHR24300">
    <property type="entry name" value="CYTOCHROME P450 508A4-RELATED"/>
    <property type="match status" value="1"/>
</dbReference>
<proteinExistence type="inferred from homology"/>
<dbReference type="EnsemblMetazoa" id="CJA02061.1">
    <property type="protein sequence ID" value="CJA02061.1"/>
    <property type="gene ID" value="WBGene00121266"/>
</dbReference>
<evidence type="ECO:0000256" key="7">
    <source>
        <dbReference type="SAM" id="SignalP"/>
    </source>
</evidence>
<comment type="cofactor">
    <cofactor evidence="5">
        <name>heme</name>
        <dbReference type="ChEBI" id="CHEBI:30413"/>
    </cofactor>
</comment>
<dbReference type="PANTHER" id="PTHR24300:SF86">
    <property type="entry name" value="CYTOCHROME P450 FAMILY"/>
    <property type="match status" value="1"/>
</dbReference>
<evidence type="ECO:0000313" key="9">
    <source>
        <dbReference type="Proteomes" id="UP000005237"/>
    </source>
</evidence>
<dbReference type="GO" id="GO:0005737">
    <property type="term" value="C:cytoplasm"/>
    <property type="evidence" value="ECO:0007669"/>
    <property type="project" value="TreeGrafter"/>
</dbReference>
<sequence>MFLILLLSTILAIALVHQWKARRQLPNGPYPLPLIGNLHQLIYLCWKHGGIVEGYAEIEKHYGKVYTVWIGPVPTVFISDADVAQETHVKRANVFGVRHAPGLMNYIRMGRGVVASNGDLWQEHRRFALTTLRNFGFGRNIIEERIMDEYRYRFSDSAAASNNNNNNEKMGSFETCTRSFFDLLTGSVINKMLINERFEQDDTVFEKLKASLSAGFENTGLLDIFCPVEILTSPLLKWRQDKIFEPLDWIYELCKRNIEDRVAQVESGEHVLHDEPDDFLDAYLMKMKKDEREGLESSFTLENLAIDLYDLWLAGQETTSTTLTWACACFLNHPESVKKAREELVTVTGGHRSLSLTDKQNTPYLLALINEIQRIASILNVNLFRIIKQDTVIDGQPLRAGTAVTAHIAMIHVDEELFKNHTQFRPERFLEKEGLDRKLIPFGIGKRACLGESLARAELYLVLGNLLLDYDLEPVGSKPTLKSTTPFGLLKRPQQFNVRFVPIR</sequence>
<dbReference type="PROSITE" id="PS00086">
    <property type="entry name" value="CYTOCHROME_P450"/>
    <property type="match status" value="1"/>
</dbReference>
<dbReference type="Gene3D" id="1.10.630.10">
    <property type="entry name" value="Cytochrome P450"/>
    <property type="match status" value="1"/>
</dbReference>
<reference evidence="8" key="2">
    <citation type="submission" date="2022-06" db="UniProtKB">
        <authorList>
            <consortium name="EnsemblMetazoa"/>
        </authorList>
    </citation>
    <scope>IDENTIFICATION</scope>
    <source>
        <strain evidence="8">DF5081</strain>
    </source>
</reference>
<dbReference type="SUPFAM" id="SSF48264">
    <property type="entry name" value="Cytochrome P450"/>
    <property type="match status" value="1"/>
</dbReference>
<feature type="chain" id="PRO_5035927769" description="CYtochrome P450 family" evidence="7">
    <location>
        <begin position="22"/>
        <end position="504"/>
    </location>
</feature>
<dbReference type="GO" id="GO:0016712">
    <property type="term" value="F:oxidoreductase activity, acting on paired donors, with incorporation or reduction of molecular oxygen, reduced flavin or flavoprotein as one donor, and incorporation of one atom of oxygen"/>
    <property type="evidence" value="ECO:0007669"/>
    <property type="project" value="TreeGrafter"/>
</dbReference>